<sequence>MSARSFTDRDIHLALDGELPEDERAAYQMWLEANPDMKARSLRYAADNAALRNLFAGVLEEPVPARLVTAVNGEGLRHRQATPWWRMAAAAALLIAGGLGGYLAGMSGLGTSGDSDDRMAQLAIAAHQTFAADKNRPVEVDGSDQAYLTGWLSKRTGLRLVAPDLSNDGFTLLGGRLVPADGATAALMLYADADGNRISVYVVAEGSERSKGTFTLASGGPEAVYWQDEGYGCAIVGTLPPEQMGTVARNAYKQLIAGAGRT</sequence>
<evidence type="ECO:0000256" key="1">
    <source>
        <dbReference type="SAM" id="Phobius"/>
    </source>
</evidence>
<accession>A0A380WPR1</accession>
<dbReference type="AlphaFoldDB" id="A0A380WPR1"/>
<gene>
    <name evidence="2" type="ORF">NCTC10684_04219</name>
</gene>
<evidence type="ECO:0000313" key="3">
    <source>
        <dbReference type="Proteomes" id="UP000254701"/>
    </source>
</evidence>
<reference evidence="2 3" key="1">
    <citation type="submission" date="2018-06" db="EMBL/GenBank/DDBJ databases">
        <authorList>
            <consortium name="Pathogen Informatics"/>
            <person name="Doyle S."/>
        </authorList>
    </citation>
    <scope>NUCLEOTIDE SEQUENCE [LARGE SCALE GENOMIC DNA]</scope>
    <source>
        <strain evidence="2 3">NCTC10684</strain>
    </source>
</reference>
<dbReference type="EMBL" id="UFSM01000001">
    <property type="protein sequence ID" value="SUU90959.1"/>
    <property type="molecule type" value="Genomic_DNA"/>
</dbReference>
<evidence type="ECO:0000313" key="2">
    <source>
        <dbReference type="EMBL" id="SUU90959.1"/>
    </source>
</evidence>
<feature type="transmembrane region" description="Helical" evidence="1">
    <location>
        <begin position="84"/>
        <end position="105"/>
    </location>
</feature>
<dbReference type="OrthoDB" id="7187254at2"/>
<protein>
    <submittedName>
        <fullName evidence="2">Putative anti-sigmaE protein</fullName>
    </submittedName>
</protein>
<keyword evidence="1" id="KW-1133">Transmembrane helix</keyword>
<proteinExistence type="predicted"/>
<keyword evidence="1" id="KW-0812">Transmembrane</keyword>
<name>A0A380WPR1_AMIAI</name>
<dbReference type="Proteomes" id="UP000254701">
    <property type="component" value="Unassembled WGS sequence"/>
</dbReference>
<keyword evidence="1" id="KW-0472">Membrane</keyword>
<organism evidence="2 3">
    <name type="scientific">Aminobacter aminovorans</name>
    <name type="common">Chelatobacter heintzii</name>
    <dbReference type="NCBI Taxonomy" id="83263"/>
    <lineage>
        <taxon>Bacteria</taxon>
        <taxon>Pseudomonadati</taxon>
        <taxon>Pseudomonadota</taxon>
        <taxon>Alphaproteobacteria</taxon>
        <taxon>Hyphomicrobiales</taxon>
        <taxon>Phyllobacteriaceae</taxon>
        <taxon>Aminobacter</taxon>
    </lineage>
</organism>
<dbReference type="RefSeq" id="WP_115732896.1">
    <property type="nucleotide sequence ID" value="NZ_BAAAVY010000037.1"/>
</dbReference>